<dbReference type="SUPFAM" id="SSF161098">
    <property type="entry name" value="MetI-like"/>
    <property type="match status" value="1"/>
</dbReference>
<dbReference type="CDD" id="cd06261">
    <property type="entry name" value="TM_PBP2"/>
    <property type="match status" value="1"/>
</dbReference>
<protein>
    <submittedName>
        <fullName evidence="9">ABC transporter permease</fullName>
    </submittedName>
</protein>
<keyword evidence="3" id="KW-1003">Cell membrane</keyword>
<comment type="caution">
    <text evidence="9">The sequence shown here is derived from an EMBL/GenBank/DDBJ whole genome shotgun (WGS) entry which is preliminary data.</text>
</comment>
<dbReference type="Gene3D" id="1.10.3720.10">
    <property type="entry name" value="MetI-like"/>
    <property type="match status" value="1"/>
</dbReference>
<comment type="similarity">
    <text evidence="7">Belongs to the binding-protein-dependent transport system permease family.</text>
</comment>
<feature type="transmembrane region" description="Helical" evidence="7">
    <location>
        <begin position="104"/>
        <end position="124"/>
    </location>
</feature>
<evidence type="ECO:0000256" key="3">
    <source>
        <dbReference type="ARBA" id="ARBA00022475"/>
    </source>
</evidence>
<keyword evidence="4 7" id="KW-0812">Transmembrane</keyword>
<evidence type="ECO:0000256" key="6">
    <source>
        <dbReference type="ARBA" id="ARBA00023136"/>
    </source>
</evidence>
<feature type="transmembrane region" description="Helical" evidence="7">
    <location>
        <begin position="266"/>
        <end position="287"/>
    </location>
</feature>
<evidence type="ECO:0000313" key="9">
    <source>
        <dbReference type="EMBL" id="GAA4955562.1"/>
    </source>
</evidence>
<keyword evidence="6 7" id="KW-0472">Membrane</keyword>
<evidence type="ECO:0000259" key="8">
    <source>
        <dbReference type="PROSITE" id="PS50928"/>
    </source>
</evidence>
<proteinExistence type="inferred from homology"/>
<evidence type="ECO:0000256" key="7">
    <source>
        <dbReference type="RuleBase" id="RU363032"/>
    </source>
</evidence>
<feature type="transmembrane region" description="Helical" evidence="7">
    <location>
        <begin position="145"/>
        <end position="164"/>
    </location>
</feature>
<dbReference type="EMBL" id="BAABHS010000005">
    <property type="protein sequence ID" value="GAA4955562.1"/>
    <property type="molecule type" value="Genomic_DNA"/>
</dbReference>
<dbReference type="Proteomes" id="UP001500466">
    <property type="component" value="Unassembled WGS sequence"/>
</dbReference>
<keyword evidence="10" id="KW-1185">Reference proteome</keyword>
<organism evidence="9 10">
    <name type="scientific">Yinghuangia aomiensis</name>
    <dbReference type="NCBI Taxonomy" id="676205"/>
    <lineage>
        <taxon>Bacteria</taxon>
        <taxon>Bacillati</taxon>
        <taxon>Actinomycetota</taxon>
        <taxon>Actinomycetes</taxon>
        <taxon>Kitasatosporales</taxon>
        <taxon>Streptomycetaceae</taxon>
        <taxon>Yinghuangia</taxon>
    </lineage>
</organism>
<keyword evidence="5 7" id="KW-1133">Transmembrane helix</keyword>
<feature type="transmembrane region" description="Helical" evidence="7">
    <location>
        <begin position="311"/>
        <end position="338"/>
    </location>
</feature>
<comment type="subcellular location">
    <subcellularLocation>
        <location evidence="1 7">Cell membrane</location>
        <topology evidence="1 7">Multi-pass membrane protein</topology>
    </subcellularLocation>
</comment>
<dbReference type="InterPro" id="IPR045621">
    <property type="entry name" value="BPD_transp_1_N"/>
</dbReference>
<name>A0ABP9H091_9ACTN</name>
<dbReference type="PROSITE" id="PS50928">
    <property type="entry name" value="ABC_TM1"/>
    <property type="match status" value="1"/>
</dbReference>
<evidence type="ECO:0000313" key="10">
    <source>
        <dbReference type="Proteomes" id="UP001500466"/>
    </source>
</evidence>
<dbReference type="Pfam" id="PF19300">
    <property type="entry name" value="BPD_transp_1_N"/>
    <property type="match status" value="1"/>
</dbReference>
<feature type="transmembrane region" description="Helical" evidence="7">
    <location>
        <begin position="208"/>
        <end position="231"/>
    </location>
</feature>
<dbReference type="RefSeq" id="WP_345674692.1">
    <property type="nucleotide sequence ID" value="NZ_BAABHS010000005.1"/>
</dbReference>
<gene>
    <name evidence="9" type="ORF">GCM10023205_16870</name>
</gene>
<evidence type="ECO:0000256" key="4">
    <source>
        <dbReference type="ARBA" id="ARBA00022692"/>
    </source>
</evidence>
<evidence type="ECO:0000256" key="2">
    <source>
        <dbReference type="ARBA" id="ARBA00022448"/>
    </source>
</evidence>
<reference evidence="10" key="1">
    <citation type="journal article" date="2019" name="Int. J. Syst. Evol. Microbiol.">
        <title>The Global Catalogue of Microorganisms (GCM) 10K type strain sequencing project: providing services to taxonomists for standard genome sequencing and annotation.</title>
        <authorList>
            <consortium name="The Broad Institute Genomics Platform"/>
            <consortium name="The Broad Institute Genome Sequencing Center for Infectious Disease"/>
            <person name="Wu L."/>
            <person name="Ma J."/>
        </authorList>
    </citation>
    <scope>NUCLEOTIDE SEQUENCE [LARGE SCALE GENOMIC DNA]</scope>
    <source>
        <strain evidence="10">JCM 17986</strain>
    </source>
</reference>
<dbReference type="InterPro" id="IPR035906">
    <property type="entry name" value="MetI-like_sf"/>
</dbReference>
<dbReference type="PANTHER" id="PTHR43163:SF6">
    <property type="entry name" value="DIPEPTIDE TRANSPORT SYSTEM PERMEASE PROTEIN DPPB-RELATED"/>
    <property type="match status" value="1"/>
</dbReference>
<evidence type="ECO:0000256" key="5">
    <source>
        <dbReference type="ARBA" id="ARBA00022989"/>
    </source>
</evidence>
<accession>A0ABP9H091</accession>
<dbReference type="PANTHER" id="PTHR43163">
    <property type="entry name" value="DIPEPTIDE TRANSPORT SYSTEM PERMEASE PROTEIN DPPB-RELATED"/>
    <property type="match status" value="1"/>
</dbReference>
<dbReference type="Pfam" id="PF00528">
    <property type="entry name" value="BPD_transp_1"/>
    <property type="match status" value="1"/>
</dbReference>
<feature type="transmembrane region" description="Helical" evidence="7">
    <location>
        <begin position="12"/>
        <end position="34"/>
    </location>
</feature>
<evidence type="ECO:0000256" key="1">
    <source>
        <dbReference type="ARBA" id="ARBA00004651"/>
    </source>
</evidence>
<keyword evidence="2 7" id="KW-0813">Transport</keyword>
<sequence>MSQKSGSLGRYFAIRLALAVPMVLILLTLVFFMMRVAPGDPVTASAGGAKMTAEQIEAKRHAAGFDRPLLSQYGDYLGDVIRGDFGTTISDHRPVMDIIVENGGATLTLTLAAMVVALGVGIPLGRLAGRWRDTPFDVATRLFGIVMYAAPAFVLGALAQLVVVKKLHWLDDSSLQASPLVQLNTPTKTHILIVDAMLAGDWDAVNDIFLHLILPAGTLGLIIAGVFIRVVRVNLIQTLRGDYVEAARARGIAEKSVVNRHAFRNALVAVTTVIGMQFAILLGGSVLTEKTFSWPGLGNQLINYLNARDYIAVQGIVTFIAVVVVGISILIDFVNALIDPRVRY</sequence>
<dbReference type="InterPro" id="IPR000515">
    <property type="entry name" value="MetI-like"/>
</dbReference>
<feature type="domain" description="ABC transmembrane type-1" evidence="8">
    <location>
        <begin position="103"/>
        <end position="335"/>
    </location>
</feature>